<dbReference type="AlphaFoldDB" id="A0A292YI03"/>
<evidence type="ECO:0000256" key="1">
    <source>
        <dbReference type="ARBA" id="ARBA00006611"/>
    </source>
</evidence>
<dbReference type="Pfam" id="PF00437">
    <property type="entry name" value="T2SSE"/>
    <property type="match status" value="1"/>
</dbReference>
<dbReference type="InterPro" id="IPR027417">
    <property type="entry name" value="P-loop_NTPase"/>
</dbReference>
<proteinExistence type="inferred from homology"/>
<evidence type="ECO:0000313" key="3">
    <source>
        <dbReference type="EMBL" id="GAX89478.1"/>
    </source>
</evidence>
<evidence type="ECO:0000313" key="4">
    <source>
        <dbReference type="Proteomes" id="UP000217785"/>
    </source>
</evidence>
<dbReference type="InterPro" id="IPR050921">
    <property type="entry name" value="T4SS_GSP_E_ATPase"/>
</dbReference>
<reference evidence="4" key="1">
    <citation type="submission" date="2017-07" db="EMBL/GenBank/DDBJ databases">
        <title>Draft genome sequence of Effusibacillus lacus strain skLN1.</title>
        <authorList>
            <person name="Watanabe M."/>
            <person name="Kojima H."/>
            <person name="Fukui M."/>
        </authorList>
    </citation>
    <scope>NUCLEOTIDE SEQUENCE [LARGE SCALE GENOMIC DNA]</scope>
    <source>
        <strain evidence="4">skLN1</strain>
    </source>
</reference>
<dbReference type="RefSeq" id="WP_231705692.1">
    <property type="nucleotide sequence ID" value="NZ_BDUF01000022.1"/>
</dbReference>
<name>A0A292YI03_9BACL</name>
<feature type="domain" description="Bacterial type II secretion system protein E" evidence="2">
    <location>
        <begin position="67"/>
        <end position="342"/>
    </location>
</feature>
<dbReference type="CDD" id="cd01130">
    <property type="entry name" value="VirB11-like_ATPase"/>
    <property type="match status" value="1"/>
</dbReference>
<dbReference type="SUPFAM" id="SSF52540">
    <property type="entry name" value="P-loop containing nucleoside triphosphate hydrolases"/>
    <property type="match status" value="1"/>
</dbReference>
<dbReference type="GO" id="GO:0016887">
    <property type="term" value="F:ATP hydrolysis activity"/>
    <property type="evidence" value="ECO:0007669"/>
    <property type="project" value="InterPro"/>
</dbReference>
<protein>
    <submittedName>
        <fullName evidence="3">Type II secretion system protein E</fullName>
    </submittedName>
</protein>
<sequence>MLDNLVSHYKNRLLQETELDRIQNLSERDMRLSIMKMIERFIQEEKVILSRSDKEHLIARILDDSVGFGPLEAFLHDESITEIMVNGPFEIFVERDGKLHLTDSAFRDDGHLRHVIDRMVAPVGRRVDEYSPMVDARLKDGSRVNAIIPPVSLRGPVLTIRKFRKQPFSITDLLQKGTMDSAMARFLEGAVQAKLNILLSGGTGSGKTTLLNVLSSYIPHGERVITIEDSAELRLQGQHVVNLETRPENVEGRGEITIRQLVRNALRMRPDRIIVGEVRGDEALDMLQAMNTGHEGSLTTIHANSPHDALGRLEAMVLMGGVSLPPGVIRQYILSAIDLIVQMERFMDGRRRVVSIAEVRSCREGLEIHELFAWERAGMGPEGNSLGQFRRSDKPPVCLERIKNNGIRLQDLWRHSTC</sequence>
<dbReference type="PANTHER" id="PTHR30486:SF15">
    <property type="entry name" value="TYPE II_IV SECRETION SYSTEM ATPASE"/>
    <property type="match status" value="1"/>
</dbReference>
<accession>A0A292YI03</accession>
<comment type="similarity">
    <text evidence="1">Belongs to the GSP E family.</text>
</comment>
<organism evidence="3 4">
    <name type="scientific">Effusibacillus lacus</name>
    <dbReference type="NCBI Taxonomy" id="1348429"/>
    <lineage>
        <taxon>Bacteria</taxon>
        <taxon>Bacillati</taxon>
        <taxon>Bacillota</taxon>
        <taxon>Bacilli</taxon>
        <taxon>Bacillales</taxon>
        <taxon>Alicyclobacillaceae</taxon>
        <taxon>Effusibacillus</taxon>
    </lineage>
</organism>
<keyword evidence="4" id="KW-1185">Reference proteome</keyword>
<comment type="caution">
    <text evidence="3">The sequence shown here is derived from an EMBL/GenBank/DDBJ whole genome shotgun (WGS) entry which is preliminary data.</text>
</comment>
<dbReference type="InterPro" id="IPR001482">
    <property type="entry name" value="T2SS/T4SS_dom"/>
</dbReference>
<dbReference type="Gene3D" id="3.40.50.300">
    <property type="entry name" value="P-loop containing nucleotide triphosphate hydrolases"/>
    <property type="match status" value="1"/>
</dbReference>
<dbReference type="Gene3D" id="3.30.450.380">
    <property type="match status" value="1"/>
</dbReference>
<dbReference type="EMBL" id="BDUF01000022">
    <property type="protein sequence ID" value="GAX89478.1"/>
    <property type="molecule type" value="Genomic_DNA"/>
</dbReference>
<dbReference type="PANTHER" id="PTHR30486">
    <property type="entry name" value="TWITCHING MOTILITY PROTEIN PILT"/>
    <property type="match status" value="1"/>
</dbReference>
<dbReference type="Proteomes" id="UP000217785">
    <property type="component" value="Unassembled WGS sequence"/>
</dbReference>
<evidence type="ECO:0000259" key="2">
    <source>
        <dbReference type="Pfam" id="PF00437"/>
    </source>
</evidence>